<feature type="transmembrane region" description="Helical" evidence="2">
    <location>
        <begin position="45"/>
        <end position="67"/>
    </location>
</feature>
<keyword evidence="4" id="KW-1185">Reference proteome</keyword>
<feature type="transmembrane region" description="Helical" evidence="2">
    <location>
        <begin position="79"/>
        <end position="99"/>
    </location>
</feature>
<comment type="caution">
    <text evidence="3">The sequence shown here is derived from an EMBL/GenBank/DDBJ whole genome shotgun (WGS) entry which is preliminary data.</text>
</comment>
<keyword evidence="2" id="KW-0472">Membrane</keyword>
<feature type="transmembrane region" description="Helical" evidence="2">
    <location>
        <begin position="167"/>
        <end position="188"/>
    </location>
</feature>
<keyword evidence="2" id="KW-0812">Transmembrane</keyword>
<name>A0A2G8RZ29_9APHY</name>
<organism evidence="3 4">
    <name type="scientific">Ganoderma sinense ZZ0214-1</name>
    <dbReference type="NCBI Taxonomy" id="1077348"/>
    <lineage>
        <taxon>Eukaryota</taxon>
        <taxon>Fungi</taxon>
        <taxon>Dikarya</taxon>
        <taxon>Basidiomycota</taxon>
        <taxon>Agaricomycotina</taxon>
        <taxon>Agaricomycetes</taxon>
        <taxon>Polyporales</taxon>
        <taxon>Polyporaceae</taxon>
        <taxon>Ganoderma</taxon>
    </lineage>
</organism>
<feature type="region of interest" description="Disordered" evidence="1">
    <location>
        <begin position="407"/>
        <end position="438"/>
    </location>
</feature>
<protein>
    <submittedName>
        <fullName evidence="3">Uncharacterized protein</fullName>
    </submittedName>
</protein>
<dbReference type="EMBL" id="AYKW01000037">
    <property type="protein sequence ID" value="PIL26779.1"/>
    <property type="molecule type" value="Genomic_DNA"/>
</dbReference>
<evidence type="ECO:0000256" key="2">
    <source>
        <dbReference type="SAM" id="Phobius"/>
    </source>
</evidence>
<feature type="transmembrane region" description="Helical" evidence="2">
    <location>
        <begin position="261"/>
        <end position="282"/>
    </location>
</feature>
<evidence type="ECO:0000256" key="1">
    <source>
        <dbReference type="SAM" id="MobiDB-lite"/>
    </source>
</evidence>
<keyword evidence="2" id="KW-1133">Transmembrane helix</keyword>
<proteinExistence type="predicted"/>
<dbReference type="Proteomes" id="UP000230002">
    <property type="component" value="Unassembled WGS sequence"/>
</dbReference>
<feature type="compositionally biased region" description="Polar residues" evidence="1">
    <location>
        <begin position="407"/>
        <end position="417"/>
    </location>
</feature>
<feature type="transmembrane region" description="Helical" evidence="2">
    <location>
        <begin position="138"/>
        <end position="160"/>
    </location>
</feature>
<sequence>MGIRLVRAPEPELRPVFINDLALNTTLFYAEDLSYTALDIGLSSALFGVLTLLVAIALVFLMQVRLIPRKGFGHTPARILLPSTLLLYGSTVLFMASLVGHVASVNRLVARAQAGLFSDAYTNADLDAFQDDVLRHSWMMTVALGTNLLIGDSIVWWRVCAVWRSRVVYCTGPLLIVLVFAFGAKALCGEQRCLDPPQQPQTLLRADVFTNACAVLSLAVNALATVLIGYKAWAHRRLLRGRFGRGRGRQWHWQSRGVMDALALLVESGTIYCLLLIMVVVYQATPALFPTPAVHQSAVLSVVADYTYACFVPVIAIYPVLIIVIVALNWSPIEHCGLASGAGDCTHGAADVDAYEGRYLSTVQTATATHLDLDGDGDGDGDGVTMSTIVRSDSDTVQISMQMRGLQLQTRPRSTSGEDGAVDAETQTKPAGVAVAVP</sequence>
<evidence type="ECO:0000313" key="4">
    <source>
        <dbReference type="Proteomes" id="UP000230002"/>
    </source>
</evidence>
<dbReference type="OrthoDB" id="2750039at2759"/>
<feature type="transmembrane region" description="Helical" evidence="2">
    <location>
        <begin position="208"/>
        <end position="230"/>
    </location>
</feature>
<gene>
    <name evidence="3" type="ORF">GSI_11115</name>
</gene>
<feature type="transmembrane region" description="Helical" evidence="2">
    <location>
        <begin position="306"/>
        <end position="328"/>
    </location>
</feature>
<reference evidence="3 4" key="1">
    <citation type="journal article" date="2015" name="Sci. Rep.">
        <title>Chromosome-level genome map provides insights into diverse defense mechanisms in the medicinal fungus Ganoderma sinense.</title>
        <authorList>
            <person name="Zhu Y."/>
            <person name="Xu J."/>
            <person name="Sun C."/>
            <person name="Zhou S."/>
            <person name="Xu H."/>
            <person name="Nelson D.R."/>
            <person name="Qian J."/>
            <person name="Song J."/>
            <person name="Luo H."/>
            <person name="Xiang L."/>
            <person name="Li Y."/>
            <person name="Xu Z."/>
            <person name="Ji A."/>
            <person name="Wang L."/>
            <person name="Lu S."/>
            <person name="Hayward A."/>
            <person name="Sun W."/>
            <person name="Li X."/>
            <person name="Schwartz D.C."/>
            <person name="Wang Y."/>
            <person name="Chen S."/>
        </authorList>
    </citation>
    <scope>NUCLEOTIDE SEQUENCE [LARGE SCALE GENOMIC DNA]</scope>
    <source>
        <strain evidence="3 4">ZZ0214-1</strain>
    </source>
</reference>
<accession>A0A2G8RZ29</accession>
<evidence type="ECO:0000313" key="3">
    <source>
        <dbReference type="EMBL" id="PIL26779.1"/>
    </source>
</evidence>
<dbReference type="AlphaFoldDB" id="A0A2G8RZ29"/>